<accession>F4LPY1</accession>
<dbReference type="HOGENOM" id="CLU_826226_0_0_12"/>
<feature type="signal peptide" evidence="1">
    <location>
        <begin position="1"/>
        <end position="22"/>
    </location>
</feature>
<protein>
    <submittedName>
        <fullName evidence="3">Sporulation domain-containing protein</fullName>
    </submittedName>
</protein>
<feature type="domain" description="SPOR" evidence="2">
    <location>
        <begin position="280"/>
        <end position="356"/>
    </location>
</feature>
<dbReference type="GO" id="GO:0042834">
    <property type="term" value="F:peptidoglycan binding"/>
    <property type="evidence" value="ECO:0007669"/>
    <property type="project" value="InterPro"/>
</dbReference>
<dbReference type="InterPro" id="IPR007730">
    <property type="entry name" value="SPOR-like_dom"/>
</dbReference>
<dbReference type="AlphaFoldDB" id="F4LPY1"/>
<gene>
    <name evidence="3" type="ordered locus">Trebr_0631</name>
</gene>
<proteinExistence type="predicted"/>
<dbReference type="InterPro" id="IPR036680">
    <property type="entry name" value="SPOR-like_sf"/>
</dbReference>
<dbReference type="Pfam" id="PF05036">
    <property type="entry name" value="SPOR"/>
    <property type="match status" value="1"/>
</dbReference>
<dbReference type="SUPFAM" id="SSF110997">
    <property type="entry name" value="Sporulation related repeat"/>
    <property type="match status" value="1"/>
</dbReference>
<dbReference type="Proteomes" id="UP000006546">
    <property type="component" value="Chromosome"/>
</dbReference>
<feature type="chain" id="PRO_5003311077" evidence="1">
    <location>
        <begin position="23"/>
        <end position="356"/>
    </location>
</feature>
<dbReference type="PROSITE" id="PS51724">
    <property type="entry name" value="SPOR"/>
    <property type="match status" value="1"/>
</dbReference>
<evidence type="ECO:0000313" key="3">
    <source>
        <dbReference type="EMBL" id="AEE16073.1"/>
    </source>
</evidence>
<name>F4LPY1_TREBD</name>
<dbReference type="eggNOG" id="ENOG5032KME">
    <property type="taxonomic scope" value="Bacteria"/>
</dbReference>
<keyword evidence="4" id="KW-1185">Reference proteome</keyword>
<reference evidence="4" key="1">
    <citation type="submission" date="2011-04" db="EMBL/GenBank/DDBJ databases">
        <title>The complete genome of Treponema brennaborense DSM 12168.</title>
        <authorList>
            <person name="Lucas S."/>
            <person name="Han J."/>
            <person name="Lapidus A."/>
            <person name="Bruce D."/>
            <person name="Goodwin L."/>
            <person name="Pitluck S."/>
            <person name="Peters L."/>
            <person name="Kyrpides N."/>
            <person name="Mavromatis K."/>
            <person name="Ivanova N."/>
            <person name="Mikhailova N."/>
            <person name="Pagani I."/>
            <person name="Teshima H."/>
            <person name="Detter J.C."/>
            <person name="Tapia R."/>
            <person name="Han C."/>
            <person name="Land M."/>
            <person name="Hauser L."/>
            <person name="Markowitz V."/>
            <person name="Cheng J.-F."/>
            <person name="Hugenholtz P."/>
            <person name="Woyke T."/>
            <person name="Wu D."/>
            <person name="Gronow S."/>
            <person name="Wellnitz S."/>
            <person name="Brambilla E."/>
            <person name="Klenk H.-P."/>
            <person name="Eisen J.A."/>
        </authorList>
    </citation>
    <scope>NUCLEOTIDE SEQUENCE [LARGE SCALE GENOMIC DNA]</scope>
    <source>
        <strain evidence="4">DSM 12168 / CIP 105900 / DD5/3</strain>
    </source>
</reference>
<evidence type="ECO:0000259" key="2">
    <source>
        <dbReference type="PROSITE" id="PS51724"/>
    </source>
</evidence>
<dbReference type="EMBL" id="CP002696">
    <property type="protein sequence ID" value="AEE16073.1"/>
    <property type="molecule type" value="Genomic_DNA"/>
</dbReference>
<dbReference type="Gene3D" id="3.30.70.1070">
    <property type="entry name" value="Sporulation related repeat"/>
    <property type="match status" value="1"/>
</dbReference>
<dbReference type="STRING" id="906968.Trebr_0631"/>
<organism evidence="3 4">
    <name type="scientific">Treponema brennaborense (strain DSM 12168 / CIP 105900 / DD5/3)</name>
    <dbReference type="NCBI Taxonomy" id="906968"/>
    <lineage>
        <taxon>Bacteria</taxon>
        <taxon>Pseudomonadati</taxon>
        <taxon>Spirochaetota</taxon>
        <taxon>Spirochaetia</taxon>
        <taxon>Spirochaetales</taxon>
        <taxon>Treponemataceae</taxon>
        <taxon>Treponema</taxon>
    </lineage>
</organism>
<keyword evidence="1" id="KW-0732">Signal</keyword>
<dbReference type="KEGG" id="tbe:Trebr_0631"/>
<sequence>MHRAIFAAAVFAAFCAASVPVAADSAKQIVERAMHASASDGTSVYDVLRDVEKAAAAAKSDSDRRSLYTVLGSLNEQVGSYAEASRWYAAAAGIAAAPAAGTPSYTSEQLVLAAVRTALGCGDYGTAESYLASIRDSKNEDTTALVKLYNVWIWLCRAEDEAGLLEPVVLLESYASLATMEQVRPAVYFTLWYVTGKSVWAEKIAAEYPDSPERAVVTGASYLYPAPFWFFVPRLAAAEPLSAEFLSAVSAESSAAAVLPHGTSAEAAAESVSAAGAAAESAGTVVKQQLGFFRSRANAEALADRVRAAGFAPVVSEEARPSGTVYFVVTVAEDGSGTTGLKLKSAGFECYPVFAE</sequence>
<dbReference type="RefSeq" id="WP_013757792.1">
    <property type="nucleotide sequence ID" value="NC_015500.1"/>
</dbReference>
<dbReference type="OrthoDB" id="359451at2"/>
<evidence type="ECO:0000313" key="4">
    <source>
        <dbReference type="Proteomes" id="UP000006546"/>
    </source>
</evidence>
<evidence type="ECO:0000256" key="1">
    <source>
        <dbReference type="SAM" id="SignalP"/>
    </source>
</evidence>